<name>A0A6C0ASY6_9ZZZZ</name>
<protein>
    <submittedName>
        <fullName evidence="1">Uncharacterized protein</fullName>
    </submittedName>
</protein>
<proteinExistence type="predicted"/>
<dbReference type="EMBL" id="MN740864">
    <property type="protein sequence ID" value="QHS83019.1"/>
    <property type="molecule type" value="Genomic_DNA"/>
</dbReference>
<sequence>MCARAENAMARARDARVYTRWVVVCDARRAQVP</sequence>
<reference evidence="1" key="1">
    <citation type="journal article" date="2020" name="Nature">
        <title>Giant virus diversity and host interactions through global metagenomics.</title>
        <authorList>
            <person name="Schulz F."/>
            <person name="Roux S."/>
            <person name="Paez-Espino D."/>
            <person name="Jungbluth S."/>
            <person name="Walsh D.A."/>
            <person name="Denef V.J."/>
            <person name="McMahon K.D."/>
            <person name="Konstantinidis K.T."/>
            <person name="Eloe-Fadrosh E.A."/>
            <person name="Kyrpides N.C."/>
            <person name="Woyke T."/>
        </authorList>
    </citation>
    <scope>NUCLEOTIDE SEQUENCE</scope>
    <source>
        <strain evidence="1">GVMAG-S-1103017-74</strain>
    </source>
</reference>
<evidence type="ECO:0000313" key="1">
    <source>
        <dbReference type="EMBL" id="QHS83019.1"/>
    </source>
</evidence>
<accession>A0A6C0ASY6</accession>
<dbReference type="AlphaFoldDB" id="A0A6C0ASY6"/>
<organism evidence="1">
    <name type="scientific">viral metagenome</name>
    <dbReference type="NCBI Taxonomy" id="1070528"/>
    <lineage>
        <taxon>unclassified sequences</taxon>
        <taxon>metagenomes</taxon>
        <taxon>organismal metagenomes</taxon>
    </lineage>
</organism>